<gene>
    <name evidence="3" type="ORF">GRF63_02975</name>
</gene>
<evidence type="ECO:0000313" key="3">
    <source>
        <dbReference type="EMBL" id="MWV26860.1"/>
    </source>
</evidence>
<feature type="transmembrane region" description="Helical" evidence="1">
    <location>
        <begin position="100"/>
        <end position="119"/>
    </location>
</feature>
<proteinExistence type="predicted"/>
<reference evidence="3 4" key="2">
    <citation type="submission" date="2020-02" db="EMBL/GenBank/DDBJ databases">
        <title>Erythrobacter dongmakensis sp. nov., isolated from a tidal mudflat.</title>
        <authorList>
            <person name="Kim I.S."/>
        </authorList>
    </citation>
    <scope>NUCLEOTIDE SEQUENCE [LARGE SCALE GENOMIC DNA]</scope>
    <source>
        <strain evidence="3 4">GH3-10</strain>
    </source>
</reference>
<dbReference type="Pfam" id="PF20349">
    <property type="entry name" value="DUF6644"/>
    <property type="match status" value="1"/>
</dbReference>
<feature type="transmembrane region" description="Helical" evidence="1">
    <location>
        <begin position="140"/>
        <end position="159"/>
    </location>
</feature>
<protein>
    <recommendedName>
        <fullName evidence="2">DUF6644 domain-containing protein</fullName>
    </recommendedName>
</protein>
<feature type="transmembrane region" description="Helical" evidence="1">
    <location>
        <begin position="68"/>
        <end position="88"/>
    </location>
</feature>
<evidence type="ECO:0000313" key="4">
    <source>
        <dbReference type="Proteomes" id="UP000461409"/>
    </source>
</evidence>
<keyword evidence="1" id="KW-1133">Transmembrane helix</keyword>
<dbReference type="RefSeq" id="WP_160484491.1">
    <property type="nucleotide sequence ID" value="NZ_WUBR01000001.1"/>
</dbReference>
<dbReference type="Proteomes" id="UP000461409">
    <property type="component" value="Unassembled WGS sequence"/>
</dbReference>
<keyword evidence="1" id="KW-0472">Membrane</keyword>
<comment type="caution">
    <text evidence="3">The sequence shown here is derived from an EMBL/GenBank/DDBJ whole genome shotgun (WGS) entry which is preliminary data.</text>
</comment>
<dbReference type="AlphaFoldDB" id="A0A844XAK8"/>
<dbReference type="EMBL" id="WUBR01000001">
    <property type="protein sequence ID" value="MWV26860.1"/>
    <property type="molecule type" value="Genomic_DNA"/>
</dbReference>
<feature type="domain" description="DUF6644" evidence="2">
    <location>
        <begin position="30"/>
        <end position="161"/>
    </location>
</feature>
<dbReference type="InterPro" id="IPR046586">
    <property type="entry name" value="DUF6644"/>
</dbReference>
<accession>A0A844XAK8</accession>
<name>A0A844XAK8_9SPHN</name>
<organism evidence="3 4">
    <name type="scientific">Aurantiacibacter rhizosphaerae</name>
    <dbReference type="NCBI Taxonomy" id="2691582"/>
    <lineage>
        <taxon>Bacteria</taxon>
        <taxon>Pseudomonadati</taxon>
        <taxon>Pseudomonadota</taxon>
        <taxon>Alphaproteobacteria</taxon>
        <taxon>Sphingomonadales</taxon>
        <taxon>Erythrobacteraceae</taxon>
        <taxon>Aurantiacibacter</taxon>
    </lineage>
</organism>
<reference evidence="3 4" key="1">
    <citation type="submission" date="2019-12" db="EMBL/GenBank/DDBJ databases">
        <authorList>
            <person name="Lee S.D."/>
        </authorList>
    </citation>
    <scope>NUCLEOTIDE SEQUENCE [LARGE SCALE GENOMIC DNA]</scope>
    <source>
        <strain evidence="3 4">GH3-10</strain>
    </source>
</reference>
<keyword evidence="4" id="KW-1185">Reference proteome</keyword>
<evidence type="ECO:0000259" key="2">
    <source>
        <dbReference type="Pfam" id="PF20349"/>
    </source>
</evidence>
<evidence type="ECO:0000256" key="1">
    <source>
        <dbReference type="SAM" id="Phobius"/>
    </source>
</evidence>
<keyword evidence="1" id="KW-0812">Transmembrane</keyword>
<sequence>MTLETTLQQINDLPLSAAIRENINAFPMLESLHVLAVAIVFGTILVVDLRLFGIASHRSSAQRLSAELLPYTWGAFVLAVITGVLMFITNPISYANNTEFLIKLILIAVAGLNMVWFHSTTYRRIAEWDEDMPPPTAARIAGAVSFVLWTAVIFLGRWIGFTLEFFFF</sequence>
<feature type="transmembrane region" description="Helical" evidence="1">
    <location>
        <begin position="34"/>
        <end position="56"/>
    </location>
</feature>